<evidence type="ECO:0000313" key="5">
    <source>
        <dbReference type="WBParaSite" id="HPBE_0000001701-mRNA-1"/>
    </source>
</evidence>
<dbReference type="InterPro" id="IPR002516">
    <property type="entry name" value="Glyco_trans_11"/>
</dbReference>
<evidence type="ECO:0000313" key="4">
    <source>
        <dbReference type="Proteomes" id="UP000050761"/>
    </source>
</evidence>
<dbReference type="GO" id="GO:0016020">
    <property type="term" value="C:membrane"/>
    <property type="evidence" value="ECO:0007669"/>
    <property type="project" value="InterPro"/>
</dbReference>
<dbReference type="Proteomes" id="UP000050761">
    <property type="component" value="Unassembled WGS sequence"/>
</dbReference>
<dbReference type="WBParaSite" id="HPBE_0000001701-mRNA-1">
    <property type="protein sequence ID" value="HPBE_0000001701-mRNA-1"/>
    <property type="gene ID" value="HPBE_0000001701"/>
</dbReference>
<reference evidence="3 4" key="1">
    <citation type="submission" date="2018-11" db="EMBL/GenBank/DDBJ databases">
        <authorList>
            <consortium name="Pathogen Informatics"/>
        </authorList>
    </citation>
    <scope>NUCLEOTIDE SEQUENCE [LARGE SCALE GENOMIC DNA]</scope>
</reference>
<organism evidence="3">
    <name type="scientific">Heligmosomoides polygyrus</name>
    <name type="common">Parasitic roundworm</name>
    <dbReference type="NCBI Taxonomy" id="6339"/>
    <lineage>
        <taxon>Eukaryota</taxon>
        <taxon>Metazoa</taxon>
        <taxon>Ecdysozoa</taxon>
        <taxon>Nematoda</taxon>
        <taxon>Chromadorea</taxon>
        <taxon>Rhabditida</taxon>
        <taxon>Rhabditina</taxon>
        <taxon>Rhabditomorpha</taxon>
        <taxon>Strongyloidea</taxon>
        <taxon>Heligmosomidae</taxon>
        <taxon>Heligmosomoides</taxon>
    </lineage>
</organism>
<protein>
    <submittedName>
        <fullName evidence="5">L-Fucosyltransferase</fullName>
    </submittedName>
</protein>
<keyword evidence="2" id="KW-0808">Transferase</keyword>
<dbReference type="AlphaFoldDB" id="A0A3P7TBC1"/>
<dbReference type="PANTHER" id="PTHR22898:SF3">
    <property type="entry name" value="ALPHA-1,2-FUCOSYLTRANSFERASE-RELATED"/>
    <property type="match status" value="1"/>
</dbReference>
<gene>
    <name evidence="3" type="ORF">HPBE_LOCUS18</name>
</gene>
<evidence type="ECO:0000256" key="2">
    <source>
        <dbReference type="ARBA" id="ARBA00022679"/>
    </source>
</evidence>
<dbReference type="InterPro" id="IPR052501">
    <property type="entry name" value="Alpha-1-2_FucT"/>
</dbReference>
<evidence type="ECO:0000313" key="3">
    <source>
        <dbReference type="EMBL" id="VDO18141.1"/>
    </source>
</evidence>
<evidence type="ECO:0000256" key="1">
    <source>
        <dbReference type="ARBA" id="ARBA00022676"/>
    </source>
</evidence>
<dbReference type="PANTHER" id="PTHR22898">
    <property type="entry name" value="UNCHARACTERIZED GLYCOSOL TRANSFERASE-RELATED"/>
    <property type="match status" value="1"/>
</dbReference>
<dbReference type="GO" id="GO:0008107">
    <property type="term" value="F:galactoside 2-alpha-L-fucosyltransferase activity"/>
    <property type="evidence" value="ECO:0007669"/>
    <property type="project" value="InterPro"/>
</dbReference>
<keyword evidence="4" id="KW-1185">Reference proteome</keyword>
<dbReference type="Pfam" id="PF01531">
    <property type="entry name" value="Glyco_transf_11"/>
    <property type="match status" value="1"/>
</dbReference>
<sequence length="288" mass="33670">MNIGVRFIRANTRYDDTPETRCLVASLHATEHDGGIGNVMFELLGFMAIAKQLNRINRLQLIKDFTFKLSQETGEKKMETTFKYLWDLSRPEIMHAVRGSSYAMFVAKHRLFPSRPANRTELKYHIFPICVHIRRGDFAESSMHLPSDKEFTIAAMQYLVEKVREEDTRAPHIYVFTDNIKWTTKEVVEPYLRLSKGAVQPQIATAHGEYPPNSEWEFSRTYCDRVLLTAATSTYGWWLAFLSRGERIYYNKKHVKPGVRSDEFSATDFWPQHWTPLYFTKARKIVEL</sequence>
<name>A0A3P7TBC1_HELPZ</name>
<dbReference type="EMBL" id="UZAH01000010">
    <property type="protein sequence ID" value="VDO18141.1"/>
    <property type="molecule type" value="Genomic_DNA"/>
</dbReference>
<proteinExistence type="predicted"/>
<keyword evidence="1" id="KW-0328">Glycosyltransferase</keyword>
<dbReference type="GO" id="GO:0005975">
    <property type="term" value="P:carbohydrate metabolic process"/>
    <property type="evidence" value="ECO:0007669"/>
    <property type="project" value="InterPro"/>
</dbReference>
<accession>A0A3P7TBC1</accession>
<reference evidence="5" key="2">
    <citation type="submission" date="2019-09" db="UniProtKB">
        <authorList>
            <consortium name="WormBaseParasite"/>
        </authorList>
    </citation>
    <scope>IDENTIFICATION</scope>
</reference>
<dbReference type="OrthoDB" id="3226at2759"/>